<feature type="domain" description="Solute-binding protein family 3/N-terminal" evidence="9">
    <location>
        <begin position="45"/>
        <end position="304"/>
    </location>
</feature>
<name>A0A068NRU1_FIMGI</name>
<reference evidence="10 11" key="1">
    <citation type="journal article" date="2014" name="PLoS ONE">
        <title>The first complete genome sequence of the class fimbriimonadia in the phylum armatimonadetes.</title>
        <authorList>
            <person name="Hu Z.Y."/>
            <person name="Wang Y.Z."/>
            <person name="Im W.T."/>
            <person name="Wang S.Y."/>
            <person name="Zhao G.P."/>
            <person name="Zheng H.J."/>
            <person name="Quan Z.X."/>
        </authorList>
    </citation>
    <scope>NUCLEOTIDE SEQUENCE [LARGE SCALE GENOMIC DNA]</scope>
    <source>
        <strain evidence="10">Gsoil 348</strain>
    </source>
</reference>
<keyword evidence="8" id="KW-0472">Membrane</keyword>
<dbReference type="NCBIfam" id="TIGR01728">
    <property type="entry name" value="SsuA_fam"/>
    <property type="match status" value="1"/>
</dbReference>
<evidence type="ECO:0000259" key="9">
    <source>
        <dbReference type="SMART" id="SM00062"/>
    </source>
</evidence>
<sequence>MGGMNARRGSRDLLNAGCGILFLFGLAFGTGWRTQTSAARKGAYPLRVAYFPNLTHAPALVGVAKGFFQKDLPDYDVSTRVVNAGPEAMEALLAGEVDVAYVGPSPATNTFLKTNGQSLTIVAGACSGGASLVARADLPISSVRDLDGHSVAVPQLGGTQDVSCRHFLLQSGLESKEHGGTVSIIPAKNPDILTLFRRKQIDAAWVPEPWASRLRSETGAKTVVDERSLWPNRRFTTTVVVVRRAFADAHPDAVQAFVSSHERTVSWIQGHPAEAQSTVNGELKRLTGKLLGNLVLKEAWGKLDFTTDPNLTSIQALASAAYQAGYLKAAPGTLPGLVDTRALLALKGGK</sequence>
<dbReference type="Gene3D" id="3.40.190.10">
    <property type="entry name" value="Periplasmic binding protein-like II"/>
    <property type="match status" value="2"/>
</dbReference>
<dbReference type="InterPro" id="IPR044527">
    <property type="entry name" value="NrtA/CpmA_ABC-bd_dom"/>
</dbReference>
<evidence type="ECO:0000256" key="1">
    <source>
        <dbReference type="ARBA" id="ARBA00004418"/>
    </source>
</evidence>
<dbReference type="STRING" id="661478.OP10G_0971"/>
<dbReference type="Proteomes" id="UP000027982">
    <property type="component" value="Chromosome"/>
</dbReference>
<dbReference type="KEGG" id="fgi:OP10G_0971"/>
<keyword evidence="4" id="KW-0813">Transport</keyword>
<dbReference type="GO" id="GO:0005886">
    <property type="term" value="C:plasma membrane"/>
    <property type="evidence" value="ECO:0007669"/>
    <property type="project" value="UniProtKB-SubCell"/>
</dbReference>
<evidence type="ECO:0000256" key="3">
    <source>
        <dbReference type="ARBA" id="ARBA00010742"/>
    </source>
</evidence>
<evidence type="ECO:0000313" key="10">
    <source>
        <dbReference type="EMBL" id="AIE84339.1"/>
    </source>
</evidence>
<keyword evidence="5" id="KW-1003">Cell membrane</keyword>
<dbReference type="Pfam" id="PF13379">
    <property type="entry name" value="NMT1_2"/>
    <property type="match status" value="1"/>
</dbReference>
<evidence type="ECO:0000313" key="11">
    <source>
        <dbReference type="Proteomes" id="UP000027982"/>
    </source>
</evidence>
<evidence type="ECO:0000256" key="7">
    <source>
        <dbReference type="ARBA" id="ARBA00022729"/>
    </source>
</evidence>
<organism evidence="10 11">
    <name type="scientific">Fimbriimonas ginsengisoli Gsoil 348</name>
    <dbReference type="NCBI Taxonomy" id="661478"/>
    <lineage>
        <taxon>Bacteria</taxon>
        <taxon>Bacillati</taxon>
        <taxon>Armatimonadota</taxon>
        <taxon>Fimbriimonadia</taxon>
        <taxon>Fimbriimonadales</taxon>
        <taxon>Fimbriimonadaceae</taxon>
        <taxon>Fimbriimonas</taxon>
    </lineage>
</organism>
<evidence type="ECO:0000256" key="4">
    <source>
        <dbReference type="ARBA" id="ARBA00022448"/>
    </source>
</evidence>
<evidence type="ECO:0000256" key="2">
    <source>
        <dbReference type="ARBA" id="ARBA00004533"/>
    </source>
</evidence>
<keyword evidence="7" id="KW-0732">Signal</keyword>
<dbReference type="AlphaFoldDB" id="A0A068NRU1"/>
<dbReference type="GO" id="GO:0042626">
    <property type="term" value="F:ATPase-coupled transmembrane transporter activity"/>
    <property type="evidence" value="ECO:0007669"/>
    <property type="project" value="InterPro"/>
</dbReference>
<gene>
    <name evidence="10" type="ORF">OP10G_0971</name>
</gene>
<evidence type="ECO:0000256" key="6">
    <source>
        <dbReference type="ARBA" id="ARBA00022519"/>
    </source>
</evidence>
<dbReference type="CDD" id="cd13553">
    <property type="entry name" value="PBP2_NrtA_CpmA_like"/>
    <property type="match status" value="1"/>
</dbReference>
<dbReference type="SMART" id="SM00062">
    <property type="entry name" value="PBPb"/>
    <property type="match status" value="1"/>
</dbReference>
<dbReference type="SUPFAM" id="SSF53850">
    <property type="entry name" value="Periplasmic binding protein-like II"/>
    <property type="match status" value="1"/>
</dbReference>
<dbReference type="InterPro" id="IPR010067">
    <property type="entry name" value="ABC_SsuA_sub-bd"/>
</dbReference>
<protein>
    <submittedName>
        <fullName evidence="10">ABC-type probable sulfate transporter, periplasmic binding protein</fullName>
    </submittedName>
</protein>
<proteinExistence type="inferred from homology"/>
<dbReference type="EMBL" id="CP007139">
    <property type="protein sequence ID" value="AIE84339.1"/>
    <property type="molecule type" value="Genomic_DNA"/>
</dbReference>
<dbReference type="PANTHER" id="PTHR30024:SF47">
    <property type="entry name" value="TAURINE-BINDING PERIPLASMIC PROTEIN"/>
    <property type="match status" value="1"/>
</dbReference>
<keyword evidence="11" id="KW-1185">Reference proteome</keyword>
<dbReference type="HOGENOM" id="CLU_028871_10_0_0"/>
<evidence type="ECO:0000256" key="8">
    <source>
        <dbReference type="ARBA" id="ARBA00023136"/>
    </source>
</evidence>
<comment type="similarity">
    <text evidence="3">Belongs to the bacterial solute-binding protein SsuA/TauA family.</text>
</comment>
<keyword evidence="6" id="KW-0997">Cell inner membrane</keyword>
<evidence type="ECO:0000256" key="5">
    <source>
        <dbReference type="ARBA" id="ARBA00022475"/>
    </source>
</evidence>
<dbReference type="GO" id="GO:0042597">
    <property type="term" value="C:periplasmic space"/>
    <property type="evidence" value="ECO:0007669"/>
    <property type="project" value="UniProtKB-SubCell"/>
</dbReference>
<dbReference type="PANTHER" id="PTHR30024">
    <property type="entry name" value="ALIPHATIC SULFONATES-BINDING PROTEIN-RELATED"/>
    <property type="match status" value="1"/>
</dbReference>
<comment type="subcellular location">
    <subcellularLocation>
        <location evidence="2">Cell inner membrane</location>
    </subcellularLocation>
    <subcellularLocation>
        <location evidence="1">Periplasm</location>
    </subcellularLocation>
</comment>
<accession>A0A068NRU1</accession>
<dbReference type="eggNOG" id="COG0715">
    <property type="taxonomic scope" value="Bacteria"/>
</dbReference>
<dbReference type="InterPro" id="IPR001638">
    <property type="entry name" value="Solute-binding_3/MltF_N"/>
</dbReference>